<dbReference type="AlphaFoldDB" id="A0A2T6KPI8"/>
<gene>
    <name evidence="2" type="ORF">C8N45_10168</name>
</gene>
<keyword evidence="3" id="KW-1185">Reference proteome</keyword>
<evidence type="ECO:0000256" key="1">
    <source>
        <dbReference type="SAM" id="Phobius"/>
    </source>
</evidence>
<name>A0A2T6KPI8_9RHOB</name>
<feature type="transmembrane region" description="Helical" evidence="1">
    <location>
        <begin position="31"/>
        <end position="52"/>
    </location>
</feature>
<feature type="transmembrane region" description="Helical" evidence="1">
    <location>
        <begin position="6"/>
        <end position="24"/>
    </location>
</feature>
<dbReference type="Proteomes" id="UP000244523">
    <property type="component" value="Unassembled WGS sequence"/>
</dbReference>
<proteinExistence type="predicted"/>
<dbReference type="EMBL" id="QBUD01000001">
    <property type="protein sequence ID" value="PUB18484.1"/>
    <property type="molecule type" value="Genomic_DNA"/>
</dbReference>
<dbReference type="RefSeq" id="WP_133175913.1">
    <property type="nucleotide sequence ID" value="NZ_QBUD01000001.1"/>
</dbReference>
<keyword evidence="1" id="KW-1133">Transmembrane helix</keyword>
<reference evidence="2 3" key="1">
    <citation type="submission" date="2018-04" db="EMBL/GenBank/DDBJ databases">
        <title>Genomic Encyclopedia of Archaeal and Bacterial Type Strains, Phase II (KMG-II): from individual species to whole genera.</title>
        <authorList>
            <person name="Goeker M."/>
        </authorList>
    </citation>
    <scope>NUCLEOTIDE SEQUENCE [LARGE SCALE GENOMIC DNA]</scope>
    <source>
        <strain evidence="2 3">DSM 29955</strain>
    </source>
</reference>
<keyword evidence="1" id="KW-0812">Transmembrane</keyword>
<organism evidence="2 3">
    <name type="scientific">Yoonia sediminilitoris</name>
    <dbReference type="NCBI Taxonomy" id="1286148"/>
    <lineage>
        <taxon>Bacteria</taxon>
        <taxon>Pseudomonadati</taxon>
        <taxon>Pseudomonadota</taxon>
        <taxon>Alphaproteobacteria</taxon>
        <taxon>Rhodobacterales</taxon>
        <taxon>Paracoccaceae</taxon>
        <taxon>Yoonia</taxon>
    </lineage>
</organism>
<sequence>MVVVSLMVGSVFALMASLGFYALTNINAAQAVFVYLATGSMTTLLILARAAAMDFSDPTGDDVD</sequence>
<accession>A0A2T6KPI8</accession>
<evidence type="ECO:0000313" key="3">
    <source>
        <dbReference type="Proteomes" id="UP000244523"/>
    </source>
</evidence>
<comment type="caution">
    <text evidence="2">The sequence shown here is derived from an EMBL/GenBank/DDBJ whole genome shotgun (WGS) entry which is preliminary data.</text>
</comment>
<evidence type="ECO:0000313" key="2">
    <source>
        <dbReference type="EMBL" id="PUB18484.1"/>
    </source>
</evidence>
<keyword evidence="1" id="KW-0472">Membrane</keyword>
<protein>
    <submittedName>
        <fullName evidence="2">Uncharacterized protein</fullName>
    </submittedName>
</protein>